<dbReference type="SUPFAM" id="SSF51197">
    <property type="entry name" value="Clavaminate synthase-like"/>
    <property type="match status" value="1"/>
</dbReference>
<dbReference type="InterPro" id="IPR042098">
    <property type="entry name" value="TauD-like_sf"/>
</dbReference>
<dbReference type="GO" id="GO:0016491">
    <property type="term" value="F:oxidoreductase activity"/>
    <property type="evidence" value="ECO:0007669"/>
    <property type="project" value="UniProtKB-KW"/>
</dbReference>
<reference evidence="4 5" key="1">
    <citation type="submission" date="2017-05" db="EMBL/GenBank/DDBJ databases">
        <title>The Genome Sequence of Tsuchiyaea wingfieldii DSM 27421.</title>
        <authorList>
            <person name="Cuomo C."/>
            <person name="Passer A."/>
            <person name="Billmyre B."/>
            <person name="Heitman J."/>
        </authorList>
    </citation>
    <scope>NUCLEOTIDE SEQUENCE [LARGE SCALE GENOMIC DNA]</scope>
    <source>
        <strain evidence="4 5">DSM 27421</strain>
    </source>
</reference>
<keyword evidence="1" id="KW-0560">Oxidoreductase</keyword>
<dbReference type="EMBL" id="NIDF01000059">
    <property type="protein sequence ID" value="TYJ54491.1"/>
    <property type="molecule type" value="Genomic_DNA"/>
</dbReference>
<organism evidence="4 5">
    <name type="scientific">Cryptococcus floricola</name>
    <dbReference type="NCBI Taxonomy" id="2591691"/>
    <lineage>
        <taxon>Eukaryota</taxon>
        <taxon>Fungi</taxon>
        <taxon>Dikarya</taxon>
        <taxon>Basidiomycota</taxon>
        <taxon>Agaricomycotina</taxon>
        <taxon>Tremellomycetes</taxon>
        <taxon>Tremellales</taxon>
        <taxon>Cryptococcaceae</taxon>
        <taxon>Cryptococcus</taxon>
    </lineage>
</organism>
<keyword evidence="5" id="KW-1185">Reference proteome</keyword>
<evidence type="ECO:0000256" key="2">
    <source>
        <dbReference type="SAM" id="MobiDB-lite"/>
    </source>
</evidence>
<dbReference type="Gene3D" id="3.60.130.10">
    <property type="entry name" value="Clavaminate synthase-like"/>
    <property type="match status" value="1"/>
</dbReference>
<proteinExistence type="predicted"/>
<evidence type="ECO:0000256" key="1">
    <source>
        <dbReference type="ARBA" id="ARBA00023002"/>
    </source>
</evidence>
<dbReference type="PANTHER" id="PTHR10696:SF54">
    <property type="entry name" value="FAMILY OXIDOREDUCTASE, PUTATIVE (AFU_ORTHOLOGUE AFUA_4G13850)-RELATED"/>
    <property type="match status" value="1"/>
</dbReference>
<accession>A0A5D3AW57</accession>
<comment type="caution">
    <text evidence="4">The sequence shown here is derived from an EMBL/GenBank/DDBJ whole genome shotgun (WGS) entry which is preliminary data.</text>
</comment>
<feature type="domain" description="TauD/TfdA-like" evidence="3">
    <location>
        <begin position="134"/>
        <end position="382"/>
    </location>
</feature>
<evidence type="ECO:0000313" key="4">
    <source>
        <dbReference type="EMBL" id="TYJ54491.1"/>
    </source>
</evidence>
<dbReference type="Pfam" id="PF02668">
    <property type="entry name" value="TauD"/>
    <property type="match status" value="1"/>
</dbReference>
<dbReference type="InterPro" id="IPR003819">
    <property type="entry name" value="TauD/TfdA-like"/>
</dbReference>
<dbReference type="InterPro" id="IPR050411">
    <property type="entry name" value="AlphaKG_dependent_hydroxylases"/>
</dbReference>
<dbReference type="PANTHER" id="PTHR10696">
    <property type="entry name" value="GAMMA-BUTYROBETAINE HYDROXYLASE-RELATED"/>
    <property type="match status" value="1"/>
</dbReference>
<feature type="region of interest" description="Disordered" evidence="2">
    <location>
        <begin position="425"/>
        <end position="462"/>
    </location>
</feature>
<name>A0A5D3AW57_9TREE</name>
<evidence type="ECO:0000259" key="3">
    <source>
        <dbReference type="Pfam" id="PF02668"/>
    </source>
</evidence>
<evidence type="ECO:0000313" key="5">
    <source>
        <dbReference type="Proteomes" id="UP000322245"/>
    </source>
</evidence>
<dbReference type="Proteomes" id="UP000322245">
    <property type="component" value="Unassembled WGS sequence"/>
</dbReference>
<dbReference type="AlphaFoldDB" id="A0A5D3AW57"/>
<sequence length="462" mass="51722">MTAVQAPVSALTDSFKDLGVNAPLAGYSIGVDSQKRAHQKKLLSEAEKKAKIYETSYEPSLDWWTADQKAYVKPENDPLPEGFPEQDHAASDWDGRVLINQPEKFLYKFTPEDISLIDKAHDHFISLNLHNNLISPSTFPIPEDSTLYKALRNAEHEINHGLGLRVLRGLPVDEWTREKQLAVFVGVSSYISEKRIKQGLQNVVHLRDITNLDVDKRPAITVKGQTSGNQVYHNDGSAGIIGLITLGVAETGGLSQLASVAHTYNELARTRRDIVRELAKDDWVNKQYPDGKPLFFTHNNRVISSYSRRPFFGFYEADADVPPLPTAKHLALDAVHFTAERFGLDLDLEKGDLEYFNNLTVFHARTSSSDSPTNARHLVRIWLQNPSFYASSIPPQLAALYDRINEGEAHGWPLEAWDSVDPYHEFKDAERKRQEGEGEGKEGKEGKKEGPGEPVIAGNAVY</sequence>
<feature type="compositionally biased region" description="Basic and acidic residues" evidence="2">
    <location>
        <begin position="425"/>
        <end position="451"/>
    </location>
</feature>
<gene>
    <name evidence="4" type="ORF">B9479_004815</name>
</gene>
<protein>
    <recommendedName>
        <fullName evidence="3">TauD/TfdA-like domain-containing protein</fullName>
    </recommendedName>
</protein>